<keyword evidence="10" id="KW-1185">Reference proteome</keyword>
<dbReference type="InterPro" id="IPR019257">
    <property type="entry name" value="MeTrfase_dom"/>
</dbReference>
<keyword evidence="4 9" id="KW-0489">Methyltransferase</keyword>
<dbReference type="InterPro" id="IPR017805">
    <property type="entry name" value="SAM_MeTrfase_EasF-type_put"/>
</dbReference>
<evidence type="ECO:0000256" key="6">
    <source>
        <dbReference type="ARBA" id="ARBA00039094"/>
    </source>
</evidence>
<keyword evidence="3" id="KW-0017">Alkaloid metabolism</keyword>
<dbReference type="InterPro" id="IPR035094">
    <property type="entry name" value="EgtD"/>
</dbReference>
<evidence type="ECO:0000313" key="9">
    <source>
        <dbReference type="EMBL" id="MBC3542361.1"/>
    </source>
</evidence>
<dbReference type="InterPro" id="IPR017804">
    <property type="entry name" value="MeTrfase_EgtD-like"/>
</dbReference>
<dbReference type="GO" id="GO:0052706">
    <property type="term" value="F:L-histidine N(alpha)-methyltransferase activity"/>
    <property type="evidence" value="ECO:0007669"/>
    <property type="project" value="UniProtKB-EC"/>
</dbReference>
<dbReference type="InterPro" id="IPR029063">
    <property type="entry name" value="SAM-dependent_MTases_sf"/>
</dbReference>
<dbReference type="EC" id="2.1.1.261" evidence="6"/>
<comment type="catalytic activity">
    <reaction evidence="7">
        <text>4-(3-methylbut-2-enyl)-L-tryptophan + S-adenosyl-L-methionine = 4-(3-methylbut-2-enyl)-L-abrine + S-adenosyl-L-homocysteine + H(+)</text>
        <dbReference type="Rhea" id="RHEA:34435"/>
        <dbReference type="ChEBI" id="CHEBI:15378"/>
        <dbReference type="ChEBI" id="CHEBI:57856"/>
        <dbReference type="ChEBI" id="CHEBI:58209"/>
        <dbReference type="ChEBI" id="CHEBI:59789"/>
        <dbReference type="ChEBI" id="CHEBI:67248"/>
        <dbReference type="EC" id="2.1.1.261"/>
    </reaction>
</comment>
<evidence type="ECO:0000256" key="5">
    <source>
        <dbReference type="ARBA" id="ARBA00022679"/>
    </source>
</evidence>
<proteinExistence type="predicted"/>
<evidence type="ECO:0000256" key="1">
    <source>
        <dbReference type="ARBA" id="ARBA00005107"/>
    </source>
</evidence>
<reference evidence="9 10" key="1">
    <citation type="journal article" date="2019" name="Int. J. Syst. Evol. Microbiol.">
        <title>Rufibacter sediminis sp. nov., isolated from freshwater lake sediment.</title>
        <authorList>
            <person name="Qu J.H."/>
            <person name="Zhang L.J."/>
            <person name="Fu Y.H."/>
            <person name="Li H.F."/>
        </authorList>
    </citation>
    <scope>NUCLEOTIDE SEQUENCE [LARGE SCALE GENOMIC DNA]</scope>
    <source>
        <strain evidence="9 10">H-1</strain>
    </source>
</reference>
<organism evidence="9 10">
    <name type="scientific">Rufibacter sediminis</name>
    <dbReference type="NCBI Taxonomy" id="2762756"/>
    <lineage>
        <taxon>Bacteria</taxon>
        <taxon>Pseudomonadati</taxon>
        <taxon>Bacteroidota</taxon>
        <taxon>Cytophagia</taxon>
        <taxon>Cytophagales</taxon>
        <taxon>Hymenobacteraceae</taxon>
        <taxon>Rufibacter</taxon>
    </lineage>
</organism>
<dbReference type="EMBL" id="JACOAF010000058">
    <property type="protein sequence ID" value="MBC3542361.1"/>
    <property type="molecule type" value="Genomic_DNA"/>
</dbReference>
<dbReference type="PANTHER" id="PTHR43397">
    <property type="entry name" value="ERGOTHIONEINE BIOSYNTHESIS PROTEIN 1"/>
    <property type="match status" value="1"/>
</dbReference>
<sequence length="334" mass="38346">MTSTTTQNNLIDLLPTRVSDDNGLAQDVKQGLSQSPKKLSSRFFYDAKGSQLFQQIMELPEYYLTKLEHQILSRQRKEILFAVDTTSPFQLVDLGAGDAYKTKLLLSELMGMKADFSYVPLDISQDQLSLLLEDMHHRWPSLPVKALAAEYFQGLEWLNQHERQRKVVLFLGSNIGNFDLDEAKNFLCTLRQSLHPEDSFLLGLDLRKDPEKIRRAYDDAAGVTSAFNLNLLHRINKELQADFDLDEFQHFAEYDPLEGTMRSFLISRKAQEVTIGALNQTFQFEAWEAIHTENSYKFSLRQVEEMAQDCGFKVQDVFTDPSHGFADVLLRPVH</sequence>
<dbReference type="RefSeq" id="WP_186642062.1">
    <property type="nucleotide sequence ID" value="NZ_JACOAF010000058.1"/>
</dbReference>
<evidence type="ECO:0000256" key="2">
    <source>
        <dbReference type="ARBA" id="ARBA00011738"/>
    </source>
</evidence>
<evidence type="ECO:0000256" key="4">
    <source>
        <dbReference type="ARBA" id="ARBA00022603"/>
    </source>
</evidence>
<evidence type="ECO:0000259" key="8">
    <source>
        <dbReference type="Pfam" id="PF10017"/>
    </source>
</evidence>
<evidence type="ECO:0000313" key="10">
    <source>
        <dbReference type="Proteomes" id="UP000659698"/>
    </source>
</evidence>
<dbReference type="SUPFAM" id="SSF53335">
    <property type="entry name" value="S-adenosyl-L-methionine-dependent methyltransferases"/>
    <property type="match status" value="1"/>
</dbReference>
<keyword evidence="5 9" id="KW-0808">Transferase</keyword>
<dbReference type="Pfam" id="PF10017">
    <property type="entry name" value="Methyltransf_33"/>
    <property type="match status" value="1"/>
</dbReference>
<dbReference type="Proteomes" id="UP000659698">
    <property type="component" value="Unassembled WGS sequence"/>
</dbReference>
<dbReference type="PANTHER" id="PTHR43397:SF1">
    <property type="entry name" value="ERGOTHIONEINE BIOSYNTHESIS PROTEIN 1"/>
    <property type="match status" value="1"/>
</dbReference>
<dbReference type="NCBIfam" id="TIGR03439">
    <property type="entry name" value="methyl_EasF"/>
    <property type="match status" value="1"/>
</dbReference>
<dbReference type="PIRSF" id="PIRSF018005">
    <property type="entry name" value="UCP018005"/>
    <property type="match status" value="1"/>
</dbReference>
<comment type="subunit">
    <text evidence="2">Homodimer.</text>
</comment>
<name>A0ABR6W107_9BACT</name>
<comment type="caution">
    <text evidence="9">The sequence shown here is derived from an EMBL/GenBank/DDBJ whole genome shotgun (WGS) entry which is preliminary data.</text>
</comment>
<dbReference type="Gene3D" id="3.40.50.150">
    <property type="entry name" value="Vaccinia Virus protein VP39"/>
    <property type="match status" value="1"/>
</dbReference>
<accession>A0ABR6W107</accession>
<evidence type="ECO:0000256" key="3">
    <source>
        <dbReference type="ARBA" id="ARBA00022589"/>
    </source>
</evidence>
<protein>
    <recommendedName>
        <fullName evidence="6">4-dimethylallyltryptophan N-methyltransferase</fullName>
        <ecNumber evidence="6">2.1.1.261</ecNumber>
    </recommendedName>
</protein>
<feature type="domain" description="Histidine-specific methyltransferase SAM-dependent" evidence="8">
    <location>
        <begin position="25"/>
        <end position="331"/>
    </location>
</feature>
<comment type="pathway">
    <text evidence="1">Alkaloid biosynthesis; ergot alkaloid biosynthesis.</text>
</comment>
<dbReference type="GO" id="GO:0032259">
    <property type="term" value="P:methylation"/>
    <property type="evidence" value="ECO:0007669"/>
    <property type="project" value="UniProtKB-KW"/>
</dbReference>
<dbReference type="InterPro" id="IPR051128">
    <property type="entry name" value="EgtD_Methyltrsf_superfamily"/>
</dbReference>
<evidence type="ECO:0000256" key="7">
    <source>
        <dbReference type="ARBA" id="ARBA00049425"/>
    </source>
</evidence>
<gene>
    <name evidence="9" type="primary">egtD</name>
    <name evidence="9" type="ORF">H7U12_21950</name>
</gene>
<dbReference type="NCBIfam" id="TIGR03438">
    <property type="entry name" value="egtD_ergothio"/>
    <property type="match status" value="1"/>
</dbReference>